<accession>A0ACB8QU15</accession>
<protein>
    <submittedName>
        <fullName evidence="1">Oligosaccharyl transferase subunit OST3/OST6 family</fullName>
    </submittedName>
</protein>
<organism evidence="1 2">
    <name type="scientific">Vararia minispora EC-137</name>
    <dbReference type="NCBI Taxonomy" id="1314806"/>
    <lineage>
        <taxon>Eukaryota</taxon>
        <taxon>Fungi</taxon>
        <taxon>Dikarya</taxon>
        <taxon>Basidiomycota</taxon>
        <taxon>Agaricomycotina</taxon>
        <taxon>Agaricomycetes</taxon>
        <taxon>Russulales</taxon>
        <taxon>Lachnocladiaceae</taxon>
        <taxon>Vararia</taxon>
    </lineage>
</organism>
<reference evidence="1" key="1">
    <citation type="submission" date="2021-02" db="EMBL/GenBank/DDBJ databases">
        <authorList>
            <consortium name="DOE Joint Genome Institute"/>
            <person name="Ahrendt S."/>
            <person name="Looney B.P."/>
            <person name="Miyauchi S."/>
            <person name="Morin E."/>
            <person name="Drula E."/>
            <person name="Courty P.E."/>
            <person name="Chicoki N."/>
            <person name="Fauchery L."/>
            <person name="Kohler A."/>
            <person name="Kuo A."/>
            <person name="Labutti K."/>
            <person name="Pangilinan J."/>
            <person name="Lipzen A."/>
            <person name="Riley R."/>
            <person name="Andreopoulos W."/>
            <person name="He G."/>
            <person name="Johnson J."/>
            <person name="Barry K.W."/>
            <person name="Grigoriev I.V."/>
            <person name="Nagy L."/>
            <person name="Hibbett D."/>
            <person name="Henrissat B."/>
            <person name="Matheny P.B."/>
            <person name="Labbe J."/>
            <person name="Martin F."/>
        </authorList>
    </citation>
    <scope>NUCLEOTIDE SEQUENCE</scope>
    <source>
        <strain evidence="1">EC-137</strain>
    </source>
</reference>
<dbReference type="Proteomes" id="UP000814128">
    <property type="component" value="Unassembled WGS sequence"/>
</dbReference>
<keyword evidence="2" id="KW-1185">Reference proteome</keyword>
<gene>
    <name evidence="1" type="ORF">K488DRAFT_83409</name>
</gene>
<proteinExistence type="predicted"/>
<evidence type="ECO:0000313" key="1">
    <source>
        <dbReference type="EMBL" id="KAI0035077.1"/>
    </source>
</evidence>
<name>A0ACB8QU15_9AGAM</name>
<dbReference type="EMBL" id="MU273490">
    <property type="protein sequence ID" value="KAI0035077.1"/>
    <property type="molecule type" value="Genomic_DNA"/>
</dbReference>
<sequence length="314" mass="35090">MRLLSLLIAAPICFSLVTAQSPQEKLVQLASKNNGLIKLDKASYELLSAPGRTWSYSVLFTALDKKRRCSPCREFDPSWTAVAKAWQSAPTEKRDQHFFATADFDRVQDVFMKAGVQSAPVVFNYGASEGPRKVANPSNPVTYDFSNGFDAEPLAHQLSSHTPIAIPYRAPIRWGFLGMVAFSLLTAALTLRYLGFIIFSRWTWSAITVMTSLIMTSGFMFTKIRGMPMTAPNGEWIAGGFQNQYGQEVTVISSIYGFLAASFLMLALVAPRQTSQTKQTLQVYIYTGLIFFLFSVLISVFRIKNRGYPFKLLF</sequence>
<reference evidence="1" key="2">
    <citation type="journal article" date="2022" name="New Phytol.">
        <title>Evolutionary transition to the ectomycorrhizal habit in the genomes of a hyperdiverse lineage of mushroom-forming fungi.</title>
        <authorList>
            <person name="Looney B."/>
            <person name="Miyauchi S."/>
            <person name="Morin E."/>
            <person name="Drula E."/>
            <person name="Courty P.E."/>
            <person name="Kohler A."/>
            <person name="Kuo A."/>
            <person name="LaButti K."/>
            <person name="Pangilinan J."/>
            <person name="Lipzen A."/>
            <person name="Riley R."/>
            <person name="Andreopoulos W."/>
            <person name="He G."/>
            <person name="Johnson J."/>
            <person name="Nolan M."/>
            <person name="Tritt A."/>
            <person name="Barry K.W."/>
            <person name="Grigoriev I.V."/>
            <person name="Nagy L.G."/>
            <person name="Hibbett D."/>
            <person name="Henrissat B."/>
            <person name="Matheny P.B."/>
            <person name="Labbe J."/>
            <person name="Martin F.M."/>
        </authorList>
    </citation>
    <scope>NUCLEOTIDE SEQUENCE</scope>
    <source>
        <strain evidence="1">EC-137</strain>
    </source>
</reference>
<evidence type="ECO:0000313" key="2">
    <source>
        <dbReference type="Proteomes" id="UP000814128"/>
    </source>
</evidence>
<keyword evidence="1" id="KW-0808">Transferase</keyword>
<comment type="caution">
    <text evidence="1">The sequence shown here is derived from an EMBL/GenBank/DDBJ whole genome shotgun (WGS) entry which is preliminary data.</text>
</comment>